<dbReference type="CDD" id="cd13645">
    <property type="entry name" value="PBP2_HuPBGD_like"/>
    <property type="match status" value="1"/>
</dbReference>
<feature type="chain" id="PRO_5019454586" description="hydroxymethylbilane synthase" evidence="11">
    <location>
        <begin position="20"/>
        <end position="363"/>
    </location>
</feature>
<dbReference type="InterPro" id="IPR036803">
    <property type="entry name" value="Porphobilinogen_deaminase_C_sf"/>
</dbReference>
<dbReference type="Pfam" id="PF03900">
    <property type="entry name" value="Porphobil_deamC"/>
    <property type="match status" value="1"/>
</dbReference>
<evidence type="ECO:0000256" key="4">
    <source>
        <dbReference type="ARBA" id="ARBA00005638"/>
    </source>
</evidence>
<evidence type="ECO:0000256" key="6">
    <source>
        <dbReference type="ARBA" id="ARBA00022679"/>
    </source>
</evidence>
<feature type="domain" description="Porphobilinogen deaminase N-terminal" evidence="12">
    <location>
        <begin position="34"/>
        <end position="245"/>
    </location>
</feature>
<evidence type="ECO:0000256" key="8">
    <source>
        <dbReference type="ARBA" id="ARBA00023244"/>
    </source>
</evidence>
<evidence type="ECO:0000256" key="2">
    <source>
        <dbReference type="ARBA" id="ARBA00002869"/>
    </source>
</evidence>
<organism evidence="14 15">
    <name type="scientific">Jimgerdemannia flammicorona</name>
    <dbReference type="NCBI Taxonomy" id="994334"/>
    <lineage>
        <taxon>Eukaryota</taxon>
        <taxon>Fungi</taxon>
        <taxon>Fungi incertae sedis</taxon>
        <taxon>Mucoromycota</taxon>
        <taxon>Mucoromycotina</taxon>
        <taxon>Endogonomycetes</taxon>
        <taxon>Endogonales</taxon>
        <taxon>Endogonaceae</taxon>
        <taxon>Jimgerdemannia</taxon>
    </lineage>
</organism>
<dbReference type="InterPro" id="IPR022417">
    <property type="entry name" value="Porphobilin_deaminase_N"/>
</dbReference>
<accession>A0A433QWW8</accession>
<dbReference type="FunFam" id="3.40.190.10:FF:000004">
    <property type="entry name" value="Porphobilinogen deaminase"/>
    <property type="match status" value="1"/>
</dbReference>
<evidence type="ECO:0000256" key="3">
    <source>
        <dbReference type="ARBA" id="ARBA00004735"/>
    </source>
</evidence>
<comment type="pathway">
    <text evidence="3">Porphyrin-containing compound metabolism; protoporphyrin-IX biosynthesis; coproporphyrinogen-III from 5-aminolevulinate: step 2/4.</text>
</comment>
<evidence type="ECO:0000256" key="10">
    <source>
        <dbReference type="ARBA" id="ARBA00033064"/>
    </source>
</evidence>
<dbReference type="GO" id="GO:0005737">
    <property type="term" value="C:cytoplasm"/>
    <property type="evidence" value="ECO:0007669"/>
    <property type="project" value="TreeGrafter"/>
</dbReference>
<dbReference type="EC" id="2.5.1.61" evidence="5"/>
<dbReference type="Pfam" id="PF01379">
    <property type="entry name" value="Porphobil_deam"/>
    <property type="match status" value="1"/>
</dbReference>
<comment type="similarity">
    <text evidence="4">Belongs to the HMBS family.</text>
</comment>
<dbReference type="InterPro" id="IPR022418">
    <property type="entry name" value="Porphobilinogen_deaminase_C"/>
</dbReference>
<dbReference type="PANTHER" id="PTHR11557">
    <property type="entry name" value="PORPHOBILINOGEN DEAMINASE"/>
    <property type="match status" value="1"/>
</dbReference>
<keyword evidence="7" id="KW-0350">Heme biosynthesis</keyword>
<dbReference type="SUPFAM" id="SSF54782">
    <property type="entry name" value="Porphobilinogen deaminase (hydroxymethylbilane synthase), C-terminal domain"/>
    <property type="match status" value="1"/>
</dbReference>
<dbReference type="HAMAP" id="MF_00260">
    <property type="entry name" value="Porphobil_deam"/>
    <property type="match status" value="1"/>
</dbReference>
<comment type="cofactor">
    <cofactor evidence="1">
        <name>dipyrromethane</name>
        <dbReference type="ChEBI" id="CHEBI:60342"/>
    </cofactor>
</comment>
<keyword evidence="6" id="KW-0808">Transferase</keyword>
<reference evidence="14 15" key="1">
    <citation type="journal article" date="2018" name="New Phytol.">
        <title>Phylogenomics of Endogonaceae and evolution of mycorrhizas within Mucoromycota.</title>
        <authorList>
            <person name="Chang Y."/>
            <person name="Desiro A."/>
            <person name="Na H."/>
            <person name="Sandor L."/>
            <person name="Lipzen A."/>
            <person name="Clum A."/>
            <person name="Barry K."/>
            <person name="Grigoriev I.V."/>
            <person name="Martin F.M."/>
            <person name="Stajich J.E."/>
            <person name="Smith M.E."/>
            <person name="Bonito G."/>
            <person name="Spatafora J.W."/>
        </authorList>
    </citation>
    <scope>NUCLEOTIDE SEQUENCE [LARGE SCALE GENOMIC DNA]</scope>
    <source>
        <strain evidence="14 15">AD002</strain>
    </source>
</reference>
<evidence type="ECO:0000313" key="15">
    <source>
        <dbReference type="Proteomes" id="UP000274822"/>
    </source>
</evidence>
<dbReference type="PROSITE" id="PS00533">
    <property type="entry name" value="PORPHOBILINOGEN_DEAM"/>
    <property type="match status" value="1"/>
</dbReference>
<dbReference type="Proteomes" id="UP000274822">
    <property type="component" value="Unassembled WGS sequence"/>
</dbReference>
<evidence type="ECO:0000256" key="5">
    <source>
        <dbReference type="ARBA" id="ARBA00012655"/>
    </source>
</evidence>
<evidence type="ECO:0000256" key="1">
    <source>
        <dbReference type="ARBA" id="ARBA00001916"/>
    </source>
</evidence>
<comment type="caution">
    <text evidence="14">The sequence shown here is derived from an EMBL/GenBank/DDBJ whole genome shotgun (WGS) entry which is preliminary data.</text>
</comment>
<feature type="domain" description="Porphobilinogen deaminase C-terminal" evidence="13">
    <location>
        <begin position="258"/>
        <end position="340"/>
    </location>
</feature>
<dbReference type="EMBL" id="RBNJ01000640">
    <property type="protein sequence ID" value="RUS34235.1"/>
    <property type="molecule type" value="Genomic_DNA"/>
</dbReference>
<dbReference type="NCBIfam" id="TIGR00212">
    <property type="entry name" value="hemC"/>
    <property type="match status" value="1"/>
</dbReference>
<gene>
    <name evidence="14" type="ORF">BC938DRAFT_481682</name>
</gene>
<dbReference type="InterPro" id="IPR000860">
    <property type="entry name" value="HemC"/>
</dbReference>
<dbReference type="Gene3D" id="3.40.190.10">
    <property type="entry name" value="Periplasmic binding protein-like II"/>
    <property type="match status" value="2"/>
</dbReference>
<protein>
    <recommendedName>
        <fullName evidence="5">hydroxymethylbilane synthase</fullName>
        <ecNumber evidence="5">2.5.1.61</ecNumber>
    </recommendedName>
    <alternativeName>
        <fullName evidence="10">Hydroxymethylbilane synthase</fullName>
    </alternativeName>
    <alternativeName>
        <fullName evidence="9">Pre-uroporphyrinogen synthase</fullName>
    </alternativeName>
</protein>
<keyword evidence="8" id="KW-0627">Porphyrin biosynthesis</keyword>
<evidence type="ECO:0000259" key="13">
    <source>
        <dbReference type="Pfam" id="PF03900"/>
    </source>
</evidence>
<dbReference type="Gene3D" id="3.30.160.40">
    <property type="entry name" value="Porphobilinogen deaminase, C-terminal domain"/>
    <property type="match status" value="1"/>
</dbReference>
<dbReference type="PIRSF" id="PIRSF001438">
    <property type="entry name" value="4pyrrol_synth_OHMeBilane_synth"/>
    <property type="match status" value="1"/>
</dbReference>
<proteinExistence type="inferred from homology"/>
<evidence type="ECO:0000313" key="14">
    <source>
        <dbReference type="EMBL" id="RUS34235.1"/>
    </source>
</evidence>
<dbReference type="PANTHER" id="PTHR11557:SF0">
    <property type="entry name" value="PORPHOBILINOGEN DEAMINASE"/>
    <property type="match status" value="1"/>
</dbReference>
<evidence type="ECO:0000256" key="11">
    <source>
        <dbReference type="SAM" id="SignalP"/>
    </source>
</evidence>
<sequence length="363" mass="39309">MFTPLLVFISALLEKTPHPSPGPDEAVVDKTTFHIGSRKSQLALVQSEQVQAQLTKQHADLDFPIVTMSTLGDRVLDLALSKIGEKSLFTKDLEVALSDRRVDLVVHSLKDLPTVLPEGMTLGAILKREDPRDAVVMSEKNQGLTLATLPKGSVIGTSSVRRIAQLKRAYPDLEFMDVRGNLNTRLTKLDNPSGPFSALILAAAGLIRLNWSHRISEYLAPSISLHAVSQGALGIECRADDAETLELLRPLNDRDTVLQCLAERALLRTLEGGCSVPIGVNSWFVGEERGPRELKLRGVVASLDGATALYAEHGVRVGWEAEIEEEVAAELGRKVARDLLEQGAGAILKELTKGREVIGAAAT</sequence>
<dbReference type="SUPFAM" id="SSF53850">
    <property type="entry name" value="Periplasmic binding protein-like II"/>
    <property type="match status" value="1"/>
</dbReference>
<dbReference type="AlphaFoldDB" id="A0A433QWW8"/>
<evidence type="ECO:0000256" key="9">
    <source>
        <dbReference type="ARBA" id="ARBA00030685"/>
    </source>
</evidence>
<keyword evidence="15" id="KW-1185">Reference proteome</keyword>
<dbReference type="InterPro" id="IPR022419">
    <property type="entry name" value="Porphobilin_deaminase_cofac_BS"/>
</dbReference>
<dbReference type="GO" id="GO:0006782">
    <property type="term" value="P:protoporphyrinogen IX biosynthetic process"/>
    <property type="evidence" value="ECO:0007669"/>
    <property type="project" value="UniProtKB-UniPathway"/>
</dbReference>
<evidence type="ECO:0000256" key="7">
    <source>
        <dbReference type="ARBA" id="ARBA00023133"/>
    </source>
</evidence>
<evidence type="ECO:0000259" key="12">
    <source>
        <dbReference type="Pfam" id="PF01379"/>
    </source>
</evidence>
<feature type="signal peptide" evidence="11">
    <location>
        <begin position="1"/>
        <end position="19"/>
    </location>
</feature>
<dbReference type="PRINTS" id="PR00151">
    <property type="entry name" value="PORPHBDMNASE"/>
</dbReference>
<keyword evidence="11" id="KW-0732">Signal</keyword>
<dbReference type="FunFam" id="3.40.190.10:FF:000005">
    <property type="entry name" value="Porphobilinogen deaminase"/>
    <property type="match status" value="1"/>
</dbReference>
<dbReference type="UniPathway" id="UPA00251">
    <property type="reaction ID" value="UER00319"/>
</dbReference>
<dbReference type="GO" id="GO:0004418">
    <property type="term" value="F:hydroxymethylbilane synthase activity"/>
    <property type="evidence" value="ECO:0007669"/>
    <property type="project" value="UniProtKB-EC"/>
</dbReference>
<name>A0A433QWW8_9FUNG</name>
<comment type="function">
    <text evidence="2">Tetrapolymerization of the monopyrrole PBG into the hydroxymethylbilane pre-uroporphyrinogen in several discrete steps.</text>
</comment>